<dbReference type="EMBL" id="NFZT01000001">
    <property type="protein sequence ID" value="OWV32797.1"/>
    <property type="molecule type" value="Genomic_DNA"/>
</dbReference>
<reference evidence="2" key="1">
    <citation type="submission" date="2017-05" db="EMBL/GenBank/DDBJ databases">
        <authorList>
            <person name="Lin X."/>
        </authorList>
    </citation>
    <scope>NUCLEOTIDE SEQUENCE [LARGE SCALE GENOMIC DNA]</scope>
    <source>
        <strain evidence="2">JLT2012</strain>
    </source>
</reference>
<sequence>MSRSEDLIARLIAERGTTYADEIGIDLGKNTPAPLFQWLNACILMSARIAADKAVEAARALIADGLTTPDHMCDSSWEHRVKVLNRNGYARYDESTARYLADTADLVRLDYGGDLRDLRAKANGEGDGIRKRLKAFKGIGDLGADLFCREVQAVWTELYPFADDRALEVAGRLGLPHTPRGLAAHVGEAELPRLLAALVRIDLAGNMDDYS</sequence>
<comment type="caution">
    <text evidence="1">The sequence shown here is derived from an EMBL/GenBank/DDBJ whole genome shotgun (WGS) entry which is preliminary data.</text>
</comment>
<accession>A0A219B380</accession>
<evidence type="ECO:0008006" key="3">
    <source>
        <dbReference type="Google" id="ProtNLM"/>
    </source>
</evidence>
<gene>
    <name evidence="1" type="ORF">B5C34_04570</name>
</gene>
<dbReference type="AlphaFoldDB" id="A0A219B380"/>
<evidence type="ECO:0000313" key="2">
    <source>
        <dbReference type="Proteomes" id="UP000198462"/>
    </source>
</evidence>
<dbReference type="Gene3D" id="1.10.340.30">
    <property type="entry name" value="Hypothetical protein, domain 2"/>
    <property type="match status" value="1"/>
</dbReference>
<organism evidence="1 2">
    <name type="scientific">Pacificimonas flava</name>
    <dbReference type="NCBI Taxonomy" id="1234595"/>
    <lineage>
        <taxon>Bacteria</taxon>
        <taxon>Pseudomonadati</taxon>
        <taxon>Pseudomonadota</taxon>
        <taxon>Alphaproteobacteria</taxon>
        <taxon>Sphingomonadales</taxon>
        <taxon>Sphingosinicellaceae</taxon>
        <taxon>Pacificimonas</taxon>
    </lineage>
</organism>
<dbReference type="GO" id="GO:0006281">
    <property type="term" value="P:DNA repair"/>
    <property type="evidence" value="ECO:0007669"/>
    <property type="project" value="InterPro"/>
</dbReference>
<evidence type="ECO:0000313" key="1">
    <source>
        <dbReference type="EMBL" id="OWV32797.1"/>
    </source>
</evidence>
<dbReference type="OrthoDB" id="3078554at2"/>
<dbReference type="InterPro" id="IPR011257">
    <property type="entry name" value="DNA_glycosylase"/>
</dbReference>
<protein>
    <recommendedName>
        <fullName evidence="3">Endonuclease</fullName>
    </recommendedName>
</protein>
<proteinExistence type="predicted"/>
<dbReference type="Proteomes" id="UP000198462">
    <property type="component" value="Unassembled WGS sequence"/>
</dbReference>
<dbReference type="GO" id="GO:0003824">
    <property type="term" value="F:catalytic activity"/>
    <property type="evidence" value="ECO:0007669"/>
    <property type="project" value="InterPro"/>
</dbReference>
<dbReference type="SUPFAM" id="SSF48150">
    <property type="entry name" value="DNA-glycosylase"/>
    <property type="match status" value="1"/>
</dbReference>
<name>A0A219B380_9SPHN</name>
<dbReference type="RefSeq" id="WP_088711588.1">
    <property type="nucleotide sequence ID" value="NZ_NFZT01000001.1"/>
</dbReference>
<keyword evidence="2" id="KW-1185">Reference proteome</keyword>